<feature type="transmembrane region" description="Helical" evidence="1">
    <location>
        <begin position="36"/>
        <end position="55"/>
    </location>
</feature>
<name>A0A2I1XDP9_NEISI</name>
<gene>
    <name evidence="2" type="ORF">CYK00_04105</name>
</gene>
<accession>A0A2I1XDP9</accession>
<reference evidence="2 3" key="1">
    <citation type="submission" date="2017-12" db="EMBL/GenBank/DDBJ databases">
        <title>Phylogenetic diversity of female urinary microbiome.</title>
        <authorList>
            <person name="Thomas-White K."/>
            <person name="Wolfe A.J."/>
        </authorList>
    </citation>
    <scope>NUCLEOTIDE SEQUENCE [LARGE SCALE GENOMIC DNA]</scope>
    <source>
        <strain evidence="2 3">UMB0321</strain>
    </source>
</reference>
<organism evidence="2 3">
    <name type="scientific">Neisseria sicca</name>
    <dbReference type="NCBI Taxonomy" id="490"/>
    <lineage>
        <taxon>Bacteria</taxon>
        <taxon>Pseudomonadati</taxon>
        <taxon>Pseudomonadota</taxon>
        <taxon>Betaproteobacteria</taxon>
        <taxon>Neisseriales</taxon>
        <taxon>Neisseriaceae</taxon>
        <taxon>Neisseria</taxon>
    </lineage>
</organism>
<dbReference type="Proteomes" id="UP000234767">
    <property type="component" value="Unassembled WGS sequence"/>
</dbReference>
<dbReference type="EMBL" id="PKJO01000003">
    <property type="protein sequence ID" value="PLA40756.1"/>
    <property type="molecule type" value="Genomic_DNA"/>
</dbReference>
<proteinExistence type="predicted"/>
<sequence>MLNNFALWFISGFLSMLIWEVLPVDDGYSFPEKMKVLILFSILMAVLQTFFFPTLNP</sequence>
<keyword evidence="1" id="KW-0472">Membrane</keyword>
<evidence type="ECO:0000313" key="2">
    <source>
        <dbReference type="EMBL" id="PLA40756.1"/>
    </source>
</evidence>
<feature type="transmembrane region" description="Helical" evidence="1">
    <location>
        <begin position="6"/>
        <end position="24"/>
    </location>
</feature>
<comment type="caution">
    <text evidence="2">The sequence shown here is derived from an EMBL/GenBank/DDBJ whole genome shotgun (WGS) entry which is preliminary data.</text>
</comment>
<dbReference type="AlphaFoldDB" id="A0A2I1XDP9"/>
<protein>
    <submittedName>
        <fullName evidence="2">ABC transporter permease</fullName>
    </submittedName>
</protein>
<keyword evidence="1" id="KW-1133">Transmembrane helix</keyword>
<evidence type="ECO:0000256" key="1">
    <source>
        <dbReference type="SAM" id="Phobius"/>
    </source>
</evidence>
<keyword evidence="1" id="KW-0812">Transmembrane</keyword>
<evidence type="ECO:0000313" key="3">
    <source>
        <dbReference type="Proteomes" id="UP000234767"/>
    </source>
</evidence>